<keyword evidence="4 8" id="KW-0378">Hydrolase</keyword>
<evidence type="ECO:0000256" key="5">
    <source>
        <dbReference type="ARBA" id="ARBA00023124"/>
    </source>
</evidence>
<evidence type="ECO:0000256" key="1">
    <source>
        <dbReference type="ARBA" id="ARBA00008136"/>
    </source>
</evidence>
<dbReference type="GO" id="GO:0008233">
    <property type="term" value="F:peptidase activity"/>
    <property type="evidence" value="ECO:0007669"/>
    <property type="project" value="UniProtKB-KW"/>
</dbReference>
<name>A0A6G8Q129_9ACTN</name>
<evidence type="ECO:0000256" key="4">
    <source>
        <dbReference type="ARBA" id="ARBA00022801"/>
    </source>
</evidence>
<dbReference type="InterPro" id="IPR036590">
    <property type="entry name" value="SRAP-like"/>
</dbReference>
<organism evidence="9 10">
    <name type="scientific">Rubrobacter marinus</name>
    <dbReference type="NCBI Taxonomy" id="2653852"/>
    <lineage>
        <taxon>Bacteria</taxon>
        <taxon>Bacillati</taxon>
        <taxon>Actinomycetota</taxon>
        <taxon>Rubrobacteria</taxon>
        <taxon>Rubrobacterales</taxon>
        <taxon>Rubrobacteraceae</taxon>
        <taxon>Rubrobacter</taxon>
    </lineage>
</organism>
<dbReference type="EC" id="3.4.-.-" evidence="8"/>
<sequence>MCGRYTLTRPIEVLAEEFGITGPLPEIQPSYNVAPGRNVAAVLDGGEGGRRLEVLRWGLVPSWAKDPAIGNRMINARSETAAEKPSFRKAMKERRCLILADGFYEWRKMGNGKQPFHIKMEDGRPFAFAGLWERWERDGEELRTCAILTTGPNDLMRKIHDRMPVILPPEAYETWLDPDLRDPAPLEPLLAPYPSGAMTAYPVSRAVNRPSNDGPACVEPAA</sequence>
<dbReference type="SUPFAM" id="SSF143081">
    <property type="entry name" value="BB1717-like"/>
    <property type="match status" value="1"/>
</dbReference>
<dbReference type="KEGG" id="rmar:GBA65_18625"/>
<evidence type="ECO:0000256" key="2">
    <source>
        <dbReference type="ARBA" id="ARBA00022670"/>
    </source>
</evidence>
<protein>
    <recommendedName>
        <fullName evidence="8">Abasic site processing protein</fullName>
        <ecNumber evidence="8">3.4.-.-</ecNumber>
    </recommendedName>
</protein>
<evidence type="ECO:0000313" key="10">
    <source>
        <dbReference type="Proteomes" id="UP000502706"/>
    </source>
</evidence>
<dbReference type="RefSeq" id="WP_166397873.1">
    <property type="nucleotide sequence ID" value="NZ_CP045121.1"/>
</dbReference>
<keyword evidence="6" id="KW-0238">DNA-binding</keyword>
<gene>
    <name evidence="9" type="ORF">GBA65_18625</name>
</gene>
<evidence type="ECO:0000256" key="8">
    <source>
        <dbReference type="RuleBase" id="RU364100"/>
    </source>
</evidence>
<dbReference type="GO" id="GO:0016829">
    <property type="term" value="F:lyase activity"/>
    <property type="evidence" value="ECO:0007669"/>
    <property type="project" value="UniProtKB-KW"/>
</dbReference>
<dbReference type="GO" id="GO:0003697">
    <property type="term" value="F:single-stranded DNA binding"/>
    <property type="evidence" value="ECO:0007669"/>
    <property type="project" value="InterPro"/>
</dbReference>
<keyword evidence="3" id="KW-0227">DNA damage</keyword>
<evidence type="ECO:0000256" key="6">
    <source>
        <dbReference type="ARBA" id="ARBA00023125"/>
    </source>
</evidence>
<comment type="similarity">
    <text evidence="1 8">Belongs to the SOS response-associated peptidase family.</text>
</comment>
<dbReference type="EMBL" id="CP045121">
    <property type="protein sequence ID" value="QIN80199.1"/>
    <property type="molecule type" value="Genomic_DNA"/>
</dbReference>
<proteinExistence type="inferred from homology"/>
<dbReference type="Pfam" id="PF02586">
    <property type="entry name" value="SRAP"/>
    <property type="match status" value="1"/>
</dbReference>
<evidence type="ECO:0000256" key="3">
    <source>
        <dbReference type="ARBA" id="ARBA00022763"/>
    </source>
</evidence>
<keyword evidence="2 8" id="KW-0645">Protease</keyword>
<evidence type="ECO:0000313" key="9">
    <source>
        <dbReference type="EMBL" id="QIN80199.1"/>
    </source>
</evidence>
<reference evidence="9 10" key="1">
    <citation type="submission" date="2019-10" db="EMBL/GenBank/DDBJ databases">
        <title>Rubrobacter sp nov SCSIO 52915 isolated from a deep-sea sediment in the South China Sea.</title>
        <authorList>
            <person name="Chen R.W."/>
        </authorList>
    </citation>
    <scope>NUCLEOTIDE SEQUENCE [LARGE SCALE GENOMIC DNA]</scope>
    <source>
        <strain evidence="9 10">SCSIO 52915</strain>
    </source>
</reference>
<evidence type="ECO:0000256" key="7">
    <source>
        <dbReference type="ARBA" id="ARBA00023239"/>
    </source>
</evidence>
<dbReference type="Gene3D" id="3.90.1680.10">
    <property type="entry name" value="SOS response associated peptidase-like"/>
    <property type="match status" value="1"/>
</dbReference>
<keyword evidence="10" id="KW-1185">Reference proteome</keyword>
<dbReference type="PANTHER" id="PTHR13604:SF0">
    <property type="entry name" value="ABASIC SITE PROCESSING PROTEIN HMCES"/>
    <property type="match status" value="1"/>
</dbReference>
<accession>A0A6G8Q129</accession>
<keyword evidence="5" id="KW-0190">Covalent protein-DNA linkage</keyword>
<dbReference type="GO" id="GO:0106300">
    <property type="term" value="P:protein-DNA covalent cross-linking repair"/>
    <property type="evidence" value="ECO:0007669"/>
    <property type="project" value="InterPro"/>
</dbReference>
<dbReference type="Proteomes" id="UP000502706">
    <property type="component" value="Chromosome"/>
</dbReference>
<keyword evidence="7" id="KW-0456">Lyase</keyword>
<dbReference type="AlphaFoldDB" id="A0A6G8Q129"/>
<dbReference type="InterPro" id="IPR003738">
    <property type="entry name" value="SRAP"/>
</dbReference>
<dbReference type="GO" id="GO:0006508">
    <property type="term" value="P:proteolysis"/>
    <property type="evidence" value="ECO:0007669"/>
    <property type="project" value="UniProtKB-KW"/>
</dbReference>
<dbReference type="PANTHER" id="PTHR13604">
    <property type="entry name" value="DC12-RELATED"/>
    <property type="match status" value="1"/>
</dbReference>